<proteinExistence type="inferred from homology"/>
<dbReference type="Gramene" id="EOX96848">
    <property type="protein sequence ID" value="EOX96848"/>
    <property type="gene ID" value="TCM_006000"/>
</dbReference>
<evidence type="ECO:0000256" key="5">
    <source>
        <dbReference type="ARBA" id="ARBA00022989"/>
    </source>
</evidence>
<evidence type="ECO:0000256" key="6">
    <source>
        <dbReference type="ARBA" id="ARBA00023065"/>
    </source>
</evidence>
<sequence length="612" mass="65676">MQFLKEQLNFLLKVRMRGRRPRKRAKLSSGTQIQARSNSFDSRGYCYRSLPPVSGEEHTAMVAAILTLMMESFATGYHKRNELSKAQPVNGDEESEEHGGHSHGHGHGHGRGGHGHGSAFVLDRTKSSDLIRHRIVSQVLELGIVVHSVIIGLSLGASENPRTIKPLVAAISFHQFFEGMGLGGCILPAKFKHRAVAIMVLFISLTAPIGIAVGIGLSNAYNENSPTALIVQGLLNSASAGILIYMALVDLLADVFMSPQMLSNIRLQLATAFTLLLGVCYCACENELGDSSSNKTKALKYKLVAISSILIASALGVSLPILGKKIPTFQPENNVFFLIKAFAGGVILATGFVHILPDAYESLSSPCIGEKPWGVFPFTGFLAMVSAIVTMMIDTIATSFYKRSHFNKALPVNGDEEMLGEHGGHVHVHTHATHGHAHGSAFVSEDSGSSGLIIRQRIISQVLEVGIVVHSVIIGIALGASQTAKTIKPLVAALTFHQFFEGMGLGGCISQAKFKTRAIGIMLLFFSFTTPMGIAFGMGVSKIYNENSSKALVVEGIFNSLSAGILIYMSLVDLLAADFMNPRMQSSIKLQLGCNLSLLLGAACMSLLAKWF</sequence>
<feature type="transmembrane region" description="Helical" evidence="8">
    <location>
        <begin position="521"/>
        <end position="544"/>
    </location>
</feature>
<comment type="subcellular location">
    <subcellularLocation>
        <location evidence="1 8">Membrane</location>
        <topology evidence="1 8">Multi-pass membrane protein</topology>
    </subcellularLocation>
</comment>
<dbReference type="NCBIfam" id="TIGR00820">
    <property type="entry name" value="zip"/>
    <property type="match status" value="2"/>
</dbReference>
<gene>
    <name evidence="10" type="ORF">TCM_006000</name>
</gene>
<accession>A0A061E3J9</accession>
<feature type="transmembrane region" description="Helical" evidence="8">
    <location>
        <begin position="135"/>
        <end position="155"/>
    </location>
</feature>
<keyword evidence="7 8" id="KW-0472">Membrane</keyword>
<evidence type="ECO:0000256" key="4">
    <source>
        <dbReference type="ARBA" id="ARBA00022692"/>
    </source>
</evidence>
<feature type="transmembrane region" description="Helical" evidence="8">
    <location>
        <begin position="588"/>
        <end position="609"/>
    </location>
</feature>
<feature type="transmembrane region" description="Helical" evidence="8">
    <location>
        <begin position="304"/>
        <end position="323"/>
    </location>
</feature>
<feature type="transmembrane region" description="Helical" evidence="8">
    <location>
        <begin position="335"/>
        <end position="356"/>
    </location>
</feature>
<evidence type="ECO:0000256" key="1">
    <source>
        <dbReference type="ARBA" id="ARBA00004141"/>
    </source>
</evidence>
<feature type="region of interest" description="Disordered" evidence="9">
    <location>
        <begin position="85"/>
        <end position="118"/>
    </location>
</feature>
<feature type="transmembrane region" description="Helical" evidence="8">
    <location>
        <begin position="376"/>
        <end position="401"/>
    </location>
</feature>
<comment type="caution">
    <text evidence="8">Lacks conserved residue(s) required for the propagation of feature annotation.</text>
</comment>
<dbReference type="EMBL" id="CM001880">
    <property type="protein sequence ID" value="EOX96848.1"/>
    <property type="molecule type" value="Genomic_DNA"/>
</dbReference>
<feature type="compositionally biased region" description="Basic residues" evidence="9">
    <location>
        <begin position="101"/>
        <end position="114"/>
    </location>
</feature>
<feature type="transmembrane region" description="Helical" evidence="8">
    <location>
        <begin position="556"/>
        <end position="576"/>
    </location>
</feature>
<keyword evidence="4 8" id="KW-0812">Transmembrane</keyword>
<dbReference type="PANTHER" id="PTHR11040">
    <property type="entry name" value="ZINC/IRON TRANSPORTER"/>
    <property type="match status" value="1"/>
</dbReference>
<name>A0A061E3J9_THECC</name>
<evidence type="ECO:0000256" key="3">
    <source>
        <dbReference type="ARBA" id="ARBA00022448"/>
    </source>
</evidence>
<keyword evidence="11" id="KW-1185">Reference proteome</keyword>
<dbReference type="GO" id="GO:0071577">
    <property type="term" value="P:zinc ion transmembrane transport"/>
    <property type="evidence" value="ECO:0000318"/>
    <property type="project" value="GO_Central"/>
</dbReference>
<dbReference type="GO" id="GO:0005385">
    <property type="term" value="F:zinc ion transmembrane transporter activity"/>
    <property type="evidence" value="ECO:0000318"/>
    <property type="project" value="GO_Central"/>
</dbReference>
<keyword evidence="5 8" id="KW-1133">Transmembrane helix</keyword>
<evidence type="ECO:0000313" key="11">
    <source>
        <dbReference type="Proteomes" id="UP000026915"/>
    </source>
</evidence>
<protein>
    <submittedName>
        <fullName evidence="10">Zinc transporter 1</fullName>
    </submittedName>
</protein>
<dbReference type="Proteomes" id="UP000026915">
    <property type="component" value="Chromosome 2"/>
</dbReference>
<dbReference type="PANTHER" id="PTHR11040:SF164">
    <property type="entry name" value="ZINC TRANSPORTER 12-RELATED"/>
    <property type="match status" value="1"/>
</dbReference>
<feature type="transmembrane region" description="Helical" evidence="8">
    <location>
        <begin position="196"/>
        <end position="217"/>
    </location>
</feature>
<dbReference type="AlphaFoldDB" id="A0A061E3J9"/>
<dbReference type="InterPro" id="IPR003689">
    <property type="entry name" value="ZIP"/>
</dbReference>
<comment type="similarity">
    <text evidence="2 8">Belongs to the ZIP transporter (TC 2.A.5) family.</text>
</comment>
<dbReference type="GO" id="GO:0005886">
    <property type="term" value="C:plasma membrane"/>
    <property type="evidence" value="ECO:0000318"/>
    <property type="project" value="GO_Central"/>
</dbReference>
<evidence type="ECO:0000256" key="8">
    <source>
        <dbReference type="RuleBase" id="RU362088"/>
    </source>
</evidence>
<dbReference type="Pfam" id="PF02535">
    <property type="entry name" value="Zip"/>
    <property type="match status" value="2"/>
</dbReference>
<evidence type="ECO:0000256" key="9">
    <source>
        <dbReference type="SAM" id="MobiDB-lite"/>
    </source>
</evidence>
<evidence type="ECO:0000256" key="2">
    <source>
        <dbReference type="ARBA" id="ARBA00006939"/>
    </source>
</evidence>
<dbReference type="OMA" id="PPKDHHG"/>
<keyword evidence="6 8" id="KW-0406">Ion transport</keyword>
<evidence type="ECO:0000256" key="7">
    <source>
        <dbReference type="ARBA" id="ARBA00023136"/>
    </source>
</evidence>
<keyword evidence="3 8" id="KW-0813">Transport</keyword>
<feature type="transmembrane region" description="Helical" evidence="8">
    <location>
        <begin position="462"/>
        <end position="484"/>
    </location>
</feature>
<feature type="transmembrane region" description="Helical" evidence="8">
    <location>
        <begin position="167"/>
        <end position="189"/>
    </location>
</feature>
<dbReference type="HOGENOM" id="CLU_392994_0_0_1"/>
<feature type="transmembrane region" description="Helical" evidence="8">
    <location>
        <begin position="229"/>
        <end position="253"/>
    </location>
</feature>
<dbReference type="InParanoid" id="A0A061E3J9"/>
<feature type="transmembrane region" description="Helical" evidence="8">
    <location>
        <begin position="265"/>
        <end position="284"/>
    </location>
</feature>
<dbReference type="InterPro" id="IPR004698">
    <property type="entry name" value="Zn/Fe_permease_fun/pln"/>
</dbReference>
<evidence type="ECO:0000313" key="10">
    <source>
        <dbReference type="EMBL" id="EOX96848.1"/>
    </source>
</evidence>
<dbReference type="FunCoup" id="A0A061E3J9">
    <property type="interactions" value="2064"/>
</dbReference>
<organism evidence="10 11">
    <name type="scientific">Theobroma cacao</name>
    <name type="common">Cacao</name>
    <name type="synonym">Cocoa</name>
    <dbReference type="NCBI Taxonomy" id="3641"/>
    <lineage>
        <taxon>Eukaryota</taxon>
        <taxon>Viridiplantae</taxon>
        <taxon>Streptophyta</taxon>
        <taxon>Embryophyta</taxon>
        <taxon>Tracheophyta</taxon>
        <taxon>Spermatophyta</taxon>
        <taxon>Magnoliopsida</taxon>
        <taxon>eudicotyledons</taxon>
        <taxon>Gunneridae</taxon>
        <taxon>Pentapetalae</taxon>
        <taxon>rosids</taxon>
        <taxon>malvids</taxon>
        <taxon>Malvales</taxon>
        <taxon>Malvaceae</taxon>
        <taxon>Byttnerioideae</taxon>
        <taxon>Theobroma</taxon>
    </lineage>
</organism>
<dbReference type="eggNOG" id="KOG1558">
    <property type="taxonomic scope" value="Eukaryota"/>
</dbReference>
<reference evidence="10 11" key="1">
    <citation type="journal article" date="2013" name="Genome Biol.">
        <title>The genome sequence of the most widely cultivated cacao type and its use to identify candidate genes regulating pod color.</title>
        <authorList>
            <person name="Motamayor J.C."/>
            <person name="Mockaitis K."/>
            <person name="Schmutz J."/>
            <person name="Haiminen N."/>
            <person name="Iii D.L."/>
            <person name="Cornejo O."/>
            <person name="Findley S.D."/>
            <person name="Zheng P."/>
            <person name="Utro F."/>
            <person name="Royaert S."/>
            <person name="Saski C."/>
            <person name="Jenkins J."/>
            <person name="Podicheti R."/>
            <person name="Zhao M."/>
            <person name="Scheffler B.E."/>
            <person name="Stack J.C."/>
            <person name="Feltus F.A."/>
            <person name="Mustiga G.M."/>
            <person name="Amores F."/>
            <person name="Phillips W."/>
            <person name="Marelli J.P."/>
            <person name="May G.D."/>
            <person name="Shapiro H."/>
            <person name="Ma J."/>
            <person name="Bustamante C.D."/>
            <person name="Schnell R.J."/>
            <person name="Main D."/>
            <person name="Gilbert D."/>
            <person name="Parida L."/>
            <person name="Kuhn D.N."/>
        </authorList>
    </citation>
    <scope>NUCLEOTIDE SEQUENCE [LARGE SCALE GENOMIC DNA]</scope>
    <source>
        <strain evidence="11">cv. Matina 1-6</strain>
    </source>
</reference>
<dbReference type="STRING" id="3641.A0A061E3J9"/>